<proteinExistence type="predicted"/>
<feature type="transmembrane region" description="Helical" evidence="1">
    <location>
        <begin position="30"/>
        <end position="48"/>
    </location>
</feature>
<sequence length="145" mass="15539">MADYLKMVIAAVICVSLVCGILPRDGAGKYAGFAAGLIVIAIVVSPLFKLSGTLNLQLSDIETQELSVKGASYLMDEFEKTLSVRIAEKLKTETGRSFQVTVEGKTDETGEITGVARVGLSPYSADFAKIVAEYIDISQDKVVEQ</sequence>
<keyword evidence="3" id="KW-1185">Reference proteome</keyword>
<feature type="transmembrane region" description="Helical" evidence="1">
    <location>
        <begin position="7"/>
        <end position="24"/>
    </location>
</feature>
<dbReference type="EMBL" id="JACRSU010000001">
    <property type="protein sequence ID" value="MBC8539769.1"/>
    <property type="molecule type" value="Genomic_DNA"/>
</dbReference>
<evidence type="ECO:0000313" key="3">
    <source>
        <dbReference type="Proteomes" id="UP000611762"/>
    </source>
</evidence>
<organism evidence="2 3">
    <name type="scientific">Congzhengia minquanensis</name>
    <dbReference type="NCBI Taxonomy" id="2763657"/>
    <lineage>
        <taxon>Bacteria</taxon>
        <taxon>Bacillati</taxon>
        <taxon>Bacillota</taxon>
        <taxon>Clostridia</taxon>
        <taxon>Eubacteriales</taxon>
        <taxon>Oscillospiraceae</taxon>
        <taxon>Congzhengia</taxon>
    </lineage>
</organism>
<protein>
    <submittedName>
        <fullName evidence="2">Stage III sporulation protein AF</fullName>
    </submittedName>
</protein>
<dbReference type="Pfam" id="PF09581">
    <property type="entry name" value="Spore_III_AF"/>
    <property type="match status" value="1"/>
</dbReference>
<evidence type="ECO:0000313" key="2">
    <source>
        <dbReference type="EMBL" id="MBC8539769.1"/>
    </source>
</evidence>
<comment type="caution">
    <text evidence="2">The sequence shown here is derived from an EMBL/GenBank/DDBJ whole genome shotgun (WGS) entry which is preliminary data.</text>
</comment>
<keyword evidence="1" id="KW-0812">Transmembrane</keyword>
<accession>A0A926DL76</accession>
<name>A0A926DL76_9FIRM</name>
<dbReference type="AlphaFoldDB" id="A0A926DL76"/>
<keyword evidence="1" id="KW-1133">Transmembrane helix</keyword>
<keyword evidence="1" id="KW-0472">Membrane</keyword>
<reference evidence="2" key="1">
    <citation type="submission" date="2020-08" db="EMBL/GenBank/DDBJ databases">
        <title>Genome public.</title>
        <authorList>
            <person name="Liu C."/>
            <person name="Sun Q."/>
        </authorList>
    </citation>
    <scope>NUCLEOTIDE SEQUENCE</scope>
    <source>
        <strain evidence="2">H8</strain>
    </source>
</reference>
<dbReference type="RefSeq" id="WP_249310974.1">
    <property type="nucleotide sequence ID" value="NZ_JACRSU010000001.1"/>
</dbReference>
<dbReference type="Proteomes" id="UP000611762">
    <property type="component" value="Unassembled WGS sequence"/>
</dbReference>
<dbReference type="InterPro" id="IPR014245">
    <property type="entry name" value="Spore_III_AF"/>
</dbReference>
<gene>
    <name evidence="2" type="ORF">H8698_02110</name>
</gene>
<evidence type="ECO:0000256" key="1">
    <source>
        <dbReference type="SAM" id="Phobius"/>
    </source>
</evidence>